<sequence>MQFHTTTRQMALKYQADHMYLIDKAYFINPKDERRYLIRAIIILPSDRELFESMADLIVQYYLGHAQIGQLRAMSESYNKDEFTVVLFGRTDSLSDPVVAYAALSQLVTDTGELTVGFPFPLSER</sequence>
<evidence type="ECO:0000313" key="2">
    <source>
        <dbReference type="Proteomes" id="UP001500067"/>
    </source>
</evidence>
<accession>A0ABP8NCF0</accession>
<dbReference type="EMBL" id="BAABFA010000008">
    <property type="protein sequence ID" value="GAA4462975.1"/>
    <property type="molecule type" value="Genomic_DNA"/>
</dbReference>
<comment type="caution">
    <text evidence="1">The sequence shown here is derived from an EMBL/GenBank/DDBJ whole genome shotgun (WGS) entry which is preliminary data.</text>
</comment>
<protein>
    <submittedName>
        <fullName evidence="1">Uncharacterized protein</fullName>
    </submittedName>
</protein>
<name>A0ABP8NCF0_9BACT</name>
<evidence type="ECO:0000313" key="1">
    <source>
        <dbReference type="EMBL" id="GAA4462975.1"/>
    </source>
</evidence>
<keyword evidence="2" id="KW-1185">Reference proteome</keyword>
<reference evidence="2" key="1">
    <citation type="journal article" date="2019" name="Int. J. Syst. Evol. Microbiol.">
        <title>The Global Catalogue of Microorganisms (GCM) 10K type strain sequencing project: providing services to taxonomists for standard genome sequencing and annotation.</title>
        <authorList>
            <consortium name="The Broad Institute Genomics Platform"/>
            <consortium name="The Broad Institute Genome Sequencing Center for Infectious Disease"/>
            <person name="Wu L."/>
            <person name="Ma J."/>
        </authorList>
    </citation>
    <scope>NUCLEOTIDE SEQUENCE [LARGE SCALE GENOMIC DNA]</scope>
    <source>
        <strain evidence="2">JCM 32105</strain>
    </source>
</reference>
<proteinExistence type="predicted"/>
<gene>
    <name evidence="1" type="ORF">GCM10023093_10510</name>
</gene>
<dbReference type="Proteomes" id="UP001500067">
    <property type="component" value="Unassembled WGS sequence"/>
</dbReference>
<organism evidence="1 2">
    <name type="scientific">Nemorincola caseinilytica</name>
    <dbReference type="NCBI Taxonomy" id="2054315"/>
    <lineage>
        <taxon>Bacteria</taxon>
        <taxon>Pseudomonadati</taxon>
        <taxon>Bacteroidota</taxon>
        <taxon>Chitinophagia</taxon>
        <taxon>Chitinophagales</taxon>
        <taxon>Chitinophagaceae</taxon>
        <taxon>Nemorincola</taxon>
    </lineage>
</organism>